<dbReference type="GO" id="GO:0006508">
    <property type="term" value="P:proteolysis"/>
    <property type="evidence" value="ECO:0007669"/>
    <property type="project" value="UniProtKB-KW"/>
</dbReference>
<dbReference type="Gene3D" id="3.40.630.10">
    <property type="entry name" value="Zn peptidases"/>
    <property type="match status" value="1"/>
</dbReference>
<keyword evidence="4 7" id="KW-0732">Signal</keyword>
<dbReference type="AlphaFoldDB" id="A0A7X2LVI7"/>
<feature type="chain" id="PRO_5031157039" evidence="7">
    <location>
        <begin position="26"/>
        <end position="550"/>
    </location>
</feature>
<sequence length="550" mass="58491">MQKKFTTLAATILATSLAFAFPAQAAGAAATAKLFTVQEAPLRAHLAFLSSDLLEGRGTGQRGGDLTVAYLENQALAAGLKPVAGNSFRQAVHIAGVKSLPQDSTLRLEANGAPLPAAFGKDWVWAPGDAQAAHSIDAPLVFVGYGVTASEEGWDDYKGMDVRGKVLVMLVNDPQPTAEQPNRFGGKSLTYYGRWTYKFEEAARRGAVGVLLIHTTPSASYGWSVIQNSWDGVERFQLAQGELGTALQGWVTEDMARTLFKAGGQDLDALRAQAERKDFQPVALQAKVGGDMKAAVRKVDQFNVAGIVPGTDPKLKQEVVIYSAHWDHLGMQATGANAGADTIFNGAVDNASGSAALLAMAQEAVRRPAKRSQMFLWVAAEEQGLLGSAAYASAPLWPLDKTAANLNLDSLNFAGVTRDIGTAGSERTELGGMAQATAKAMNMRIADAKPDLAGGYFRSDHFSFAKVGVPAFSIERGRDYLGDQAAAKAKNDAYSKRYHQVSDEYDPSWDLGGMTQQAAFTLNLGQAVANAPKMPQWKAGDAFGKVRAAK</sequence>
<comment type="caution">
    <text evidence="9">The sequence shown here is derived from an EMBL/GenBank/DDBJ whole genome shotgun (WGS) entry which is preliminary data.</text>
</comment>
<dbReference type="InterPro" id="IPR046450">
    <property type="entry name" value="PA_dom_sf"/>
</dbReference>
<dbReference type="GO" id="GO:0046872">
    <property type="term" value="F:metal ion binding"/>
    <property type="evidence" value="ECO:0007669"/>
    <property type="project" value="UniProtKB-KW"/>
</dbReference>
<feature type="domain" description="Peptidase M28" evidence="8">
    <location>
        <begin position="303"/>
        <end position="514"/>
    </location>
</feature>
<keyword evidence="3" id="KW-0479">Metal-binding</keyword>
<accession>A0A7X2LVI7</accession>
<keyword evidence="1" id="KW-0031">Aminopeptidase</keyword>
<protein>
    <submittedName>
        <fullName evidence="9">M28 family peptidase</fullName>
    </submittedName>
</protein>
<evidence type="ECO:0000256" key="6">
    <source>
        <dbReference type="ARBA" id="ARBA00022833"/>
    </source>
</evidence>
<dbReference type="Pfam" id="PF04389">
    <property type="entry name" value="Peptidase_M28"/>
    <property type="match status" value="1"/>
</dbReference>
<dbReference type="Proteomes" id="UP000446768">
    <property type="component" value="Unassembled WGS sequence"/>
</dbReference>
<dbReference type="RefSeq" id="WP_154380102.1">
    <property type="nucleotide sequence ID" value="NZ_WKJJ01000021.1"/>
</dbReference>
<evidence type="ECO:0000256" key="2">
    <source>
        <dbReference type="ARBA" id="ARBA00022670"/>
    </source>
</evidence>
<name>A0A7X2LVI7_9BURK</name>
<keyword evidence="2" id="KW-0645">Protease</keyword>
<dbReference type="Gene3D" id="3.50.30.30">
    <property type="match status" value="1"/>
</dbReference>
<evidence type="ECO:0000259" key="8">
    <source>
        <dbReference type="Pfam" id="PF04389"/>
    </source>
</evidence>
<feature type="signal peptide" evidence="7">
    <location>
        <begin position="1"/>
        <end position="25"/>
    </location>
</feature>
<dbReference type="SUPFAM" id="SSF53187">
    <property type="entry name" value="Zn-dependent exopeptidases"/>
    <property type="match status" value="1"/>
</dbReference>
<proteinExistence type="predicted"/>
<evidence type="ECO:0000313" key="9">
    <source>
        <dbReference type="EMBL" id="MRV75496.1"/>
    </source>
</evidence>
<dbReference type="GO" id="GO:0004177">
    <property type="term" value="F:aminopeptidase activity"/>
    <property type="evidence" value="ECO:0007669"/>
    <property type="project" value="UniProtKB-KW"/>
</dbReference>
<keyword evidence="5" id="KW-0378">Hydrolase</keyword>
<evidence type="ECO:0000256" key="1">
    <source>
        <dbReference type="ARBA" id="ARBA00022438"/>
    </source>
</evidence>
<keyword evidence="10" id="KW-1185">Reference proteome</keyword>
<organism evidence="9 10">
    <name type="scientific">Pseudoduganella rivuli</name>
    <dbReference type="NCBI Taxonomy" id="2666085"/>
    <lineage>
        <taxon>Bacteria</taxon>
        <taxon>Pseudomonadati</taxon>
        <taxon>Pseudomonadota</taxon>
        <taxon>Betaproteobacteria</taxon>
        <taxon>Burkholderiales</taxon>
        <taxon>Oxalobacteraceae</taxon>
        <taxon>Telluria group</taxon>
        <taxon>Pseudoduganella</taxon>
    </lineage>
</organism>
<dbReference type="EMBL" id="WKJJ01000021">
    <property type="protein sequence ID" value="MRV75496.1"/>
    <property type="molecule type" value="Genomic_DNA"/>
</dbReference>
<evidence type="ECO:0000256" key="5">
    <source>
        <dbReference type="ARBA" id="ARBA00022801"/>
    </source>
</evidence>
<reference evidence="9 10" key="1">
    <citation type="submission" date="2019-11" db="EMBL/GenBank/DDBJ databases">
        <title>Novel species isolated from a subtropical stream in China.</title>
        <authorList>
            <person name="Lu H."/>
        </authorList>
    </citation>
    <scope>NUCLEOTIDE SEQUENCE [LARGE SCALE GENOMIC DNA]</scope>
    <source>
        <strain evidence="9 10">FT92W</strain>
    </source>
</reference>
<gene>
    <name evidence="9" type="ORF">GJ700_27625</name>
</gene>
<dbReference type="PANTHER" id="PTHR12147">
    <property type="entry name" value="METALLOPEPTIDASE M28 FAMILY MEMBER"/>
    <property type="match status" value="1"/>
</dbReference>
<dbReference type="InterPro" id="IPR045175">
    <property type="entry name" value="M28_fam"/>
</dbReference>
<evidence type="ECO:0000256" key="7">
    <source>
        <dbReference type="SAM" id="SignalP"/>
    </source>
</evidence>
<evidence type="ECO:0000256" key="4">
    <source>
        <dbReference type="ARBA" id="ARBA00022729"/>
    </source>
</evidence>
<evidence type="ECO:0000313" key="10">
    <source>
        <dbReference type="Proteomes" id="UP000446768"/>
    </source>
</evidence>
<evidence type="ECO:0000256" key="3">
    <source>
        <dbReference type="ARBA" id="ARBA00022723"/>
    </source>
</evidence>
<dbReference type="InterPro" id="IPR007484">
    <property type="entry name" value="Peptidase_M28"/>
</dbReference>
<dbReference type="GO" id="GO:0008235">
    <property type="term" value="F:metalloexopeptidase activity"/>
    <property type="evidence" value="ECO:0007669"/>
    <property type="project" value="InterPro"/>
</dbReference>
<dbReference type="SUPFAM" id="SSF52025">
    <property type="entry name" value="PA domain"/>
    <property type="match status" value="1"/>
</dbReference>
<keyword evidence="6" id="KW-0862">Zinc</keyword>
<dbReference type="PANTHER" id="PTHR12147:SF56">
    <property type="entry name" value="AMINOPEPTIDASE YDR415C-RELATED"/>
    <property type="match status" value="1"/>
</dbReference>